<dbReference type="InterPro" id="IPR015943">
    <property type="entry name" value="WD40/YVTN_repeat-like_dom_sf"/>
</dbReference>
<evidence type="ECO:0000313" key="2">
    <source>
        <dbReference type="EMBL" id="WIV17579.1"/>
    </source>
</evidence>
<dbReference type="CDD" id="cd15482">
    <property type="entry name" value="Sialidase_non-viral"/>
    <property type="match status" value="1"/>
</dbReference>
<sequence>MKIKKFTKGIAALAMSAALVAGVIPAEAAPRSANELFGNKPAGSDYFQIRDIQFLGGTTGRAAGNGFMIGTSNSGNDWQSIYTGTWQFTQLDFINNTTGWMLAKSAVNGPNALLYTKDGGTTLTKIITGSMNLERISFKNKNIGFGYSRAFTYKTADGGHHWTKIKTPANTRYADFTDEQNGYALVVVPGFGYKIHKTTDGGKNWRSILSVPSKDISGGEIAADRNQVWIRLNGGTGMSQQSYALYSSKNNGESWTKVISQNTAGGGEAPGNSAGMVLEGPASPGGHPGNLSIAQGIVYLGGFSPAGEKIGVGRSDNGGQTWTNMPPITGFENDIDFVDGKIGWMADTSSDGAIYLTKDGGKTWTQKLKIE</sequence>
<dbReference type="SUPFAM" id="SSF110296">
    <property type="entry name" value="Oligoxyloglucan reducing end-specific cellobiohydrolase"/>
    <property type="match status" value="1"/>
</dbReference>
<dbReference type="Proteomes" id="UP001236415">
    <property type="component" value="Chromosome"/>
</dbReference>
<evidence type="ECO:0000256" key="1">
    <source>
        <dbReference type="SAM" id="SignalP"/>
    </source>
</evidence>
<keyword evidence="3" id="KW-1185">Reference proteome</keyword>
<dbReference type="PANTHER" id="PTHR47199">
    <property type="entry name" value="PHOTOSYSTEM II STABILITY/ASSEMBLY FACTOR HCF136, CHLOROPLASTIC"/>
    <property type="match status" value="1"/>
</dbReference>
<keyword evidence="1" id="KW-0732">Signal</keyword>
<organism evidence="2 3">
    <name type="scientific">Paenibacillus polygoni</name>
    <dbReference type="NCBI Taxonomy" id="3050112"/>
    <lineage>
        <taxon>Bacteria</taxon>
        <taxon>Bacillati</taxon>
        <taxon>Bacillota</taxon>
        <taxon>Bacilli</taxon>
        <taxon>Bacillales</taxon>
        <taxon>Paenibacillaceae</taxon>
        <taxon>Paenibacillus</taxon>
    </lineage>
</organism>
<dbReference type="Gene3D" id="2.130.10.10">
    <property type="entry name" value="YVTN repeat-like/Quinoprotein amine dehydrogenase"/>
    <property type="match status" value="2"/>
</dbReference>
<dbReference type="PANTHER" id="PTHR47199:SF2">
    <property type="entry name" value="PHOTOSYSTEM II STABILITY_ASSEMBLY FACTOR HCF136, CHLOROPLASTIC"/>
    <property type="match status" value="1"/>
</dbReference>
<protein>
    <recommendedName>
        <fullName evidence="4">Photosynthesis system II assembly factor Ycf48/Hcf136-like domain-containing protein</fullName>
    </recommendedName>
</protein>
<name>A0ABY8WZ09_9BACL</name>
<feature type="chain" id="PRO_5046920240" description="Photosynthesis system II assembly factor Ycf48/Hcf136-like domain-containing protein" evidence="1">
    <location>
        <begin position="29"/>
        <end position="371"/>
    </location>
</feature>
<reference evidence="2 3" key="1">
    <citation type="submission" date="2023-06" db="EMBL/GenBank/DDBJ databases">
        <title>Paenibacillus polygonum sp. nov., an endophytic bacterium, isolated from Polygonum lapathifolium L. in Nanji Wetland National Nature Reserve, South of Poyang Lake, Jiangxi Province, China.</title>
        <authorList>
            <person name="Yu Z."/>
        </authorList>
    </citation>
    <scope>NUCLEOTIDE SEQUENCE [LARGE SCALE GENOMIC DNA]</scope>
    <source>
        <strain evidence="2 3">C31</strain>
    </source>
</reference>
<evidence type="ECO:0000313" key="3">
    <source>
        <dbReference type="Proteomes" id="UP001236415"/>
    </source>
</evidence>
<feature type="signal peptide" evidence="1">
    <location>
        <begin position="1"/>
        <end position="28"/>
    </location>
</feature>
<evidence type="ECO:0008006" key="4">
    <source>
        <dbReference type="Google" id="ProtNLM"/>
    </source>
</evidence>
<gene>
    <name evidence="2" type="ORF">QPK24_14220</name>
</gene>
<accession>A0ABY8WZ09</accession>
<dbReference type="RefSeq" id="WP_285742145.1">
    <property type="nucleotide sequence ID" value="NZ_CP127162.1"/>
</dbReference>
<dbReference type="EMBL" id="CP127162">
    <property type="protein sequence ID" value="WIV17579.1"/>
    <property type="molecule type" value="Genomic_DNA"/>
</dbReference>
<proteinExistence type="predicted"/>